<organism evidence="2 3">
    <name type="scientific">Danaus chrysippus</name>
    <name type="common">African queen</name>
    <dbReference type="NCBI Taxonomy" id="151541"/>
    <lineage>
        <taxon>Eukaryota</taxon>
        <taxon>Metazoa</taxon>
        <taxon>Ecdysozoa</taxon>
        <taxon>Arthropoda</taxon>
        <taxon>Hexapoda</taxon>
        <taxon>Insecta</taxon>
        <taxon>Pterygota</taxon>
        <taxon>Neoptera</taxon>
        <taxon>Endopterygota</taxon>
        <taxon>Lepidoptera</taxon>
        <taxon>Glossata</taxon>
        <taxon>Ditrysia</taxon>
        <taxon>Papilionoidea</taxon>
        <taxon>Nymphalidae</taxon>
        <taxon>Danainae</taxon>
        <taxon>Danaini</taxon>
        <taxon>Danaina</taxon>
        <taxon>Danaus</taxon>
        <taxon>Anosia</taxon>
    </lineage>
</organism>
<feature type="compositionally biased region" description="Basic and acidic residues" evidence="1">
    <location>
        <begin position="60"/>
        <end position="70"/>
    </location>
</feature>
<name>A0A8J2QYR2_9NEOP</name>
<dbReference type="AlphaFoldDB" id="A0A8J2QYR2"/>
<comment type="caution">
    <text evidence="2">The sequence shown here is derived from an EMBL/GenBank/DDBJ whole genome shotgun (WGS) entry which is preliminary data.</text>
</comment>
<feature type="region of interest" description="Disordered" evidence="1">
    <location>
        <begin position="44"/>
        <end position="70"/>
    </location>
</feature>
<protein>
    <submittedName>
        <fullName evidence="2">(African queen) hypothetical protein</fullName>
    </submittedName>
</protein>
<evidence type="ECO:0000313" key="3">
    <source>
        <dbReference type="Proteomes" id="UP000789524"/>
    </source>
</evidence>
<sequence length="70" mass="7374">MLKAGNSFALGLSNSIAIVLFTEHASCTRPLVVAVGRTLAARPPRAVTSPRSLLSLAPPARDREAYTSPQ</sequence>
<evidence type="ECO:0000256" key="1">
    <source>
        <dbReference type="SAM" id="MobiDB-lite"/>
    </source>
</evidence>
<dbReference type="OrthoDB" id="7461976at2759"/>
<reference evidence="2" key="1">
    <citation type="submission" date="2021-09" db="EMBL/GenBank/DDBJ databases">
        <authorList>
            <person name="Martin H S."/>
        </authorList>
    </citation>
    <scope>NUCLEOTIDE SEQUENCE</scope>
</reference>
<accession>A0A8J2QYR2</accession>
<keyword evidence="3" id="KW-1185">Reference proteome</keyword>
<dbReference type="EMBL" id="CAKASE010000073">
    <property type="protein sequence ID" value="CAG9574982.1"/>
    <property type="molecule type" value="Genomic_DNA"/>
</dbReference>
<gene>
    <name evidence="2" type="ORF">DCHRY22_LOCUS11176</name>
</gene>
<evidence type="ECO:0000313" key="2">
    <source>
        <dbReference type="EMBL" id="CAG9574982.1"/>
    </source>
</evidence>
<proteinExistence type="predicted"/>
<dbReference type="Proteomes" id="UP000789524">
    <property type="component" value="Unassembled WGS sequence"/>
</dbReference>